<dbReference type="AlphaFoldDB" id="A0A3D9I300"/>
<dbReference type="EMBL" id="QRDY01000015">
    <property type="protein sequence ID" value="RED56025.1"/>
    <property type="molecule type" value="Genomic_DNA"/>
</dbReference>
<dbReference type="Proteomes" id="UP000256869">
    <property type="component" value="Unassembled WGS sequence"/>
</dbReference>
<dbReference type="OrthoDB" id="667202at2"/>
<sequence length="160" mass="18399">MMKEDKLDSGRSETRKEVREYFTNYEQWMLAALEDSPDVDVKAMTEAYADSIMEANPQGVTVYRNDEAYARQIPGMFEHMRKIGTRAMKVAAMEEYRIDEYHSAVKINWAADYRRPKDGKDISIEFAETYLLQFVDGQAQVFAYVAGDQQKVLKENGLAG</sequence>
<comment type="caution">
    <text evidence="1">The sequence shown here is derived from an EMBL/GenBank/DDBJ whole genome shotgun (WGS) entry which is preliminary data.</text>
</comment>
<proteinExistence type="predicted"/>
<name>A0A3D9I300_9BACL</name>
<dbReference type="RefSeq" id="WP_147304198.1">
    <property type="nucleotide sequence ID" value="NZ_QRDY01000015.1"/>
</dbReference>
<reference evidence="1 2" key="1">
    <citation type="submission" date="2018-07" db="EMBL/GenBank/DDBJ databases">
        <title>Genomic Encyclopedia of Type Strains, Phase III (KMG-III): the genomes of soil and plant-associated and newly described type strains.</title>
        <authorList>
            <person name="Whitman W."/>
        </authorList>
    </citation>
    <scope>NUCLEOTIDE SEQUENCE [LARGE SCALE GENOMIC DNA]</scope>
    <source>
        <strain evidence="1 2">CECT 8236</strain>
    </source>
</reference>
<protein>
    <recommendedName>
        <fullName evidence="3">SnoaL-like protein</fullName>
    </recommendedName>
</protein>
<organism evidence="1 2">
    <name type="scientific">Cohnella lupini</name>
    <dbReference type="NCBI Taxonomy" id="1294267"/>
    <lineage>
        <taxon>Bacteria</taxon>
        <taxon>Bacillati</taxon>
        <taxon>Bacillota</taxon>
        <taxon>Bacilli</taxon>
        <taxon>Bacillales</taxon>
        <taxon>Paenibacillaceae</taxon>
        <taxon>Cohnella</taxon>
    </lineage>
</organism>
<gene>
    <name evidence="1" type="ORF">DFP95_11588</name>
</gene>
<evidence type="ECO:0000313" key="1">
    <source>
        <dbReference type="EMBL" id="RED56025.1"/>
    </source>
</evidence>
<keyword evidence="2" id="KW-1185">Reference proteome</keyword>
<evidence type="ECO:0000313" key="2">
    <source>
        <dbReference type="Proteomes" id="UP000256869"/>
    </source>
</evidence>
<evidence type="ECO:0008006" key="3">
    <source>
        <dbReference type="Google" id="ProtNLM"/>
    </source>
</evidence>
<accession>A0A3D9I300</accession>